<dbReference type="SUPFAM" id="SSF50037">
    <property type="entry name" value="C-terminal domain of transcriptional repressors"/>
    <property type="match status" value="1"/>
</dbReference>
<name>A0AAJ6BMD2_9SPHN</name>
<gene>
    <name evidence="3" type="ORF">P0Y56_13305</name>
</gene>
<dbReference type="InterPro" id="IPR008988">
    <property type="entry name" value="Transcriptional_repressor_C"/>
</dbReference>
<dbReference type="InterPro" id="IPR038157">
    <property type="entry name" value="FeoA_core_dom"/>
</dbReference>
<dbReference type="InterPro" id="IPR007167">
    <property type="entry name" value="Fe-transptr_FeoA-like"/>
</dbReference>
<evidence type="ECO:0000313" key="4">
    <source>
        <dbReference type="Proteomes" id="UP001218362"/>
    </source>
</evidence>
<dbReference type="GO" id="GO:0046914">
    <property type="term" value="F:transition metal ion binding"/>
    <property type="evidence" value="ECO:0007669"/>
    <property type="project" value="InterPro"/>
</dbReference>
<proteinExistence type="predicted"/>
<dbReference type="SMART" id="SM00899">
    <property type="entry name" value="FeoA"/>
    <property type="match status" value="1"/>
</dbReference>
<organism evidence="3 4">
    <name type="scientific">Candidatus Andeanibacterium colombiense</name>
    <dbReference type="NCBI Taxonomy" id="3121345"/>
    <lineage>
        <taxon>Bacteria</taxon>
        <taxon>Pseudomonadati</taxon>
        <taxon>Pseudomonadota</taxon>
        <taxon>Alphaproteobacteria</taxon>
        <taxon>Sphingomonadales</taxon>
        <taxon>Sphingomonadaceae</taxon>
        <taxon>Candidatus Andeanibacterium</taxon>
    </lineage>
</organism>
<dbReference type="Pfam" id="PF04023">
    <property type="entry name" value="FeoA"/>
    <property type="match status" value="1"/>
</dbReference>
<feature type="domain" description="Ferrous iron transporter FeoA-like" evidence="2">
    <location>
        <begin position="1"/>
        <end position="78"/>
    </location>
</feature>
<keyword evidence="1" id="KW-0408">Iron</keyword>
<dbReference type="AlphaFoldDB" id="A0AAJ6BMD2"/>
<dbReference type="Gene3D" id="2.30.30.90">
    <property type="match status" value="1"/>
</dbReference>
<sequence length="80" mass="8757">MTLDALPVRRRARITAVDWGQLAPEEATRLQALGIDAGAEVEITHRGIFIGQDPIALSIGRMTVALRRLHAKAMQVEELA</sequence>
<evidence type="ECO:0000256" key="1">
    <source>
        <dbReference type="ARBA" id="ARBA00023004"/>
    </source>
</evidence>
<reference evidence="3" key="1">
    <citation type="submission" date="2023-03" db="EMBL/GenBank/DDBJ databases">
        <title>Andean soil-derived lignocellulolytic bacterial consortium as a source of novel taxa and putative plastic-active enzymes.</title>
        <authorList>
            <person name="Diaz-Garcia L."/>
            <person name="Chuvochina M."/>
            <person name="Feuerriegel G."/>
            <person name="Bunk B."/>
            <person name="Sproer C."/>
            <person name="Streit W.R."/>
            <person name="Rodriguez L.M."/>
            <person name="Overmann J."/>
            <person name="Jimenez D.J."/>
        </authorList>
    </citation>
    <scope>NUCLEOTIDE SEQUENCE</scope>
    <source>
        <strain evidence="3">MAG 26</strain>
    </source>
</reference>
<evidence type="ECO:0000259" key="2">
    <source>
        <dbReference type="SMART" id="SM00899"/>
    </source>
</evidence>
<dbReference type="KEGG" id="acob:P0Y56_13305"/>
<dbReference type="EMBL" id="CP119316">
    <property type="protein sequence ID" value="WEK45997.1"/>
    <property type="molecule type" value="Genomic_DNA"/>
</dbReference>
<protein>
    <submittedName>
        <fullName evidence="3">FeoA family protein</fullName>
    </submittedName>
</protein>
<dbReference type="Proteomes" id="UP001218362">
    <property type="component" value="Chromosome"/>
</dbReference>
<accession>A0AAJ6BMD2</accession>
<evidence type="ECO:0000313" key="3">
    <source>
        <dbReference type="EMBL" id="WEK45997.1"/>
    </source>
</evidence>